<reference evidence="2 3" key="1">
    <citation type="submission" date="2020-08" db="EMBL/GenBank/DDBJ databases">
        <title>Genomic Encyclopedia of Type Strains, Phase IV (KMG-IV): sequencing the most valuable type-strain genomes for metagenomic binning, comparative biology and taxonomic classification.</title>
        <authorList>
            <person name="Goeker M."/>
        </authorList>
    </citation>
    <scope>NUCLEOTIDE SEQUENCE [LARGE SCALE GENOMIC DNA]</scope>
    <source>
        <strain evidence="2 3">DSM 105721</strain>
    </source>
</reference>
<protein>
    <recommendedName>
        <fullName evidence="1">Outer membrane protein beta-barrel domain-containing protein</fullName>
    </recommendedName>
</protein>
<proteinExistence type="predicted"/>
<dbReference type="RefSeq" id="WP_124316409.1">
    <property type="nucleotide sequence ID" value="NZ_AP028155.1"/>
</dbReference>
<dbReference type="PANTHER" id="PTHR40980:SF4">
    <property type="entry name" value="TONB-DEPENDENT RECEPTOR-LIKE BETA-BARREL DOMAIN-CONTAINING PROTEIN"/>
    <property type="match status" value="1"/>
</dbReference>
<evidence type="ECO:0000259" key="1">
    <source>
        <dbReference type="Pfam" id="PF14905"/>
    </source>
</evidence>
<dbReference type="Pfam" id="PF13620">
    <property type="entry name" value="CarboxypepD_reg"/>
    <property type="match status" value="1"/>
</dbReference>
<dbReference type="Proteomes" id="UP000546007">
    <property type="component" value="Unassembled WGS sequence"/>
</dbReference>
<dbReference type="Gene3D" id="2.170.130.10">
    <property type="entry name" value="TonB-dependent receptor, plug domain"/>
    <property type="match status" value="1"/>
</dbReference>
<dbReference type="EMBL" id="JACIES010000005">
    <property type="protein sequence ID" value="MBB4026360.1"/>
    <property type="molecule type" value="Genomic_DNA"/>
</dbReference>
<dbReference type="InterPro" id="IPR037066">
    <property type="entry name" value="Plug_dom_sf"/>
</dbReference>
<dbReference type="PANTHER" id="PTHR40980">
    <property type="entry name" value="PLUG DOMAIN-CONTAINING PROTEIN"/>
    <property type="match status" value="1"/>
</dbReference>
<dbReference type="AlphaFoldDB" id="A0A7W6MYZ4"/>
<gene>
    <name evidence="2" type="ORF">GGR14_002154</name>
</gene>
<evidence type="ECO:0000313" key="3">
    <source>
        <dbReference type="Proteomes" id="UP000546007"/>
    </source>
</evidence>
<dbReference type="InterPro" id="IPR008969">
    <property type="entry name" value="CarboxyPept-like_regulatory"/>
</dbReference>
<dbReference type="Pfam" id="PF14905">
    <property type="entry name" value="OMP_b-brl_3"/>
    <property type="match status" value="1"/>
</dbReference>
<comment type="caution">
    <text evidence="2">The sequence shown here is derived from an EMBL/GenBank/DDBJ whole genome shotgun (WGS) entry which is preliminary data.</text>
</comment>
<feature type="domain" description="Outer membrane protein beta-barrel" evidence="1">
    <location>
        <begin position="383"/>
        <end position="791"/>
    </location>
</feature>
<dbReference type="GeneID" id="93102000"/>
<name>A0A7W6MYZ4_9BACT</name>
<sequence>MEINKYLGLILLFCVTSVAYARQDEKGCIVKGWVKDTVSLKAIAYATVQVAEAEHRTIPVKLTVTDTNGFFKVGPLAVGKYVLTFSHVGYRGVVWEFRVEAGRDEMSVGTLYMVASAERLQEVDVVARKLPIRFEVDKITYDMGDDPDAKNESVLEVLRKVPLVTVDGMDGIELNGRKCSIYINGRPSGLVKQQPGKGLKGIPAVAVKKIEVITDPGAKYDASEVGGIINIEMARMGLEGYSLYVVGGGDDYGTWNVAANGMLKYGKLSLSSFLSYYDVGARRSEYHNVLENLNDQEQRYLVWDMNSEVIQPMTWGNVEVSYEVDSLNLLTFSFSSRQTDSRWKQTGWNEARREDHASLYEYGVSERIGMDDGTREVAFNYQRTFENPDHVFTLSYMYNRTPSEGYTNRDVFDFQKMDEGVKFSPYETRNRNKAYTGEHTVQADYVNRFSAVHALESGVKYIRRNTSSKSFYRERTDAGADWGMQAERMEKLLHVQDIYAAYAAYSFNYKKFGMKLGARFEQATLDVSLYPDTQPDFDARFSNLVPSVALSFQAARTRVWKLGYNMRIMRPGVGLLNPYQSETNASVVSYGNSRLKAERFHHVSFGFSSFASKWMVNASLDYRYAGNAIQGYGFVSEEGRVENTYGNIGKENSVALNLFVNCNLKSKTSVRLNGNVAYIDLESKEVPSSACGWQYSVTGMVQQTLGWGIRTMVQGGYIGSRVSLQTDYPGSYYYVLQVNKSFLKDRFTLSLVASNIFDNERKSKGKKIGAGYVQHFGNVMEYSSVQFWLSYRIGNLRAAVKKVKRGIVNDDVLKE</sequence>
<keyword evidence="3" id="KW-1185">Reference proteome</keyword>
<dbReference type="OrthoDB" id="8764943at2"/>
<dbReference type="SUPFAM" id="SSF56935">
    <property type="entry name" value="Porins"/>
    <property type="match status" value="1"/>
</dbReference>
<evidence type="ECO:0000313" key="2">
    <source>
        <dbReference type="EMBL" id="MBB4026360.1"/>
    </source>
</evidence>
<dbReference type="InterPro" id="IPR041700">
    <property type="entry name" value="OMP_b-brl_3"/>
</dbReference>
<dbReference type="Gene3D" id="2.60.40.1120">
    <property type="entry name" value="Carboxypeptidase-like, regulatory domain"/>
    <property type="match status" value="1"/>
</dbReference>
<organism evidence="2 3">
    <name type="scientific">Butyricimonas faecihominis</name>
    <dbReference type="NCBI Taxonomy" id="1472416"/>
    <lineage>
        <taxon>Bacteria</taxon>
        <taxon>Pseudomonadati</taxon>
        <taxon>Bacteroidota</taxon>
        <taxon>Bacteroidia</taxon>
        <taxon>Bacteroidales</taxon>
        <taxon>Odoribacteraceae</taxon>
        <taxon>Butyricimonas</taxon>
    </lineage>
</organism>
<dbReference type="SUPFAM" id="SSF49464">
    <property type="entry name" value="Carboxypeptidase regulatory domain-like"/>
    <property type="match status" value="1"/>
</dbReference>
<accession>A0A7W6MYZ4</accession>